<gene>
    <name evidence="5" type="ORF">CONPUDRAFT_149340</name>
</gene>
<evidence type="ECO:0008006" key="7">
    <source>
        <dbReference type="Google" id="ProtNLM"/>
    </source>
</evidence>
<dbReference type="PANTHER" id="PTHR28529">
    <property type="entry name" value="DNA REPAIR PROTEIN SWI5 HOMOLOG"/>
    <property type="match status" value="1"/>
</dbReference>
<evidence type="ECO:0000313" key="6">
    <source>
        <dbReference type="Proteomes" id="UP000053558"/>
    </source>
</evidence>
<dbReference type="GO" id="GO:0034974">
    <property type="term" value="C:Swi5-Swi2 complex"/>
    <property type="evidence" value="ECO:0007669"/>
    <property type="project" value="TreeGrafter"/>
</dbReference>
<evidence type="ECO:0000256" key="1">
    <source>
        <dbReference type="ARBA" id="ARBA00008060"/>
    </source>
</evidence>
<reference evidence="6" key="1">
    <citation type="journal article" date="2012" name="Science">
        <title>The Paleozoic origin of enzymatic lignin decomposition reconstructed from 31 fungal genomes.</title>
        <authorList>
            <person name="Floudas D."/>
            <person name="Binder M."/>
            <person name="Riley R."/>
            <person name="Barry K."/>
            <person name="Blanchette R.A."/>
            <person name="Henrissat B."/>
            <person name="Martinez A.T."/>
            <person name="Otillar R."/>
            <person name="Spatafora J.W."/>
            <person name="Yadav J.S."/>
            <person name="Aerts A."/>
            <person name="Benoit I."/>
            <person name="Boyd A."/>
            <person name="Carlson A."/>
            <person name="Copeland A."/>
            <person name="Coutinho P.M."/>
            <person name="de Vries R.P."/>
            <person name="Ferreira P."/>
            <person name="Findley K."/>
            <person name="Foster B."/>
            <person name="Gaskell J."/>
            <person name="Glotzer D."/>
            <person name="Gorecki P."/>
            <person name="Heitman J."/>
            <person name="Hesse C."/>
            <person name="Hori C."/>
            <person name="Igarashi K."/>
            <person name="Jurgens J.A."/>
            <person name="Kallen N."/>
            <person name="Kersten P."/>
            <person name="Kohler A."/>
            <person name="Kuees U."/>
            <person name="Kumar T.K.A."/>
            <person name="Kuo A."/>
            <person name="LaButti K."/>
            <person name="Larrondo L.F."/>
            <person name="Lindquist E."/>
            <person name="Ling A."/>
            <person name="Lombard V."/>
            <person name="Lucas S."/>
            <person name="Lundell T."/>
            <person name="Martin R."/>
            <person name="McLaughlin D.J."/>
            <person name="Morgenstern I."/>
            <person name="Morin E."/>
            <person name="Murat C."/>
            <person name="Nagy L.G."/>
            <person name="Nolan M."/>
            <person name="Ohm R.A."/>
            <person name="Patyshakuliyeva A."/>
            <person name="Rokas A."/>
            <person name="Ruiz-Duenas F.J."/>
            <person name="Sabat G."/>
            <person name="Salamov A."/>
            <person name="Samejima M."/>
            <person name="Schmutz J."/>
            <person name="Slot J.C."/>
            <person name="St John F."/>
            <person name="Stenlid J."/>
            <person name="Sun H."/>
            <person name="Sun S."/>
            <person name="Syed K."/>
            <person name="Tsang A."/>
            <person name="Wiebenga A."/>
            <person name="Young D."/>
            <person name="Pisabarro A."/>
            <person name="Eastwood D.C."/>
            <person name="Martin F."/>
            <person name="Cullen D."/>
            <person name="Grigoriev I.V."/>
            <person name="Hibbett D.S."/>
        </authorList>
    </citation>
    <scope>NUCLEOTIDE SEQUENCE [LARGE SCALE GENOMIC DNA]</scope>
    <source>
        <strain evidence="6">RWD-64-598 SS2</strain>
    </source>
</reference>
<evidence type="ECO:0000256" key="2">
    <source>
        <dbReference type="ARBA" id="ARBA00022763"/>
    </source>
</evidence>
<accession>A0A5M3N792</accession>
<dbReference type="OrthoDB" id="255837at2759"/>
<dbReference type="KEGG" id="cput:CONPUDRAFT_149340"/>
<keyword evidence="4" id="KW-0175">Coiled coil</keyword>
<dbReference type="GO" id="GO:0032798">
    <property type="term" value="C:Swi5-Sfr1 complex"/>
    <property type="evidence" value="ECO:0007669"/>
    <property type="project" value="TreeGrafter"/>
</dbReference>
<dbReference type="EMBL" id="JH711573">
    <property type="protein sequence ID" value="EIW87312.1"/>
    <property type="molecule type" value="Genomic_DNA"/>
</dbReference>
<keyword evidence="2" id="KW-0227">DNA damage</keyword>
<name>A0A5M3N792_CONPW</name>
<feature type="coiled-coil region" evidence="4">
    <location>
        <begin position="7"/>
        <end position="37"/>
    </location>
</feature>
<dbReference type="InterPro" id="IPR010760">
    <property type="entry name" value="DNA-repair_Swi5"/>
</dbReference>
<dbReference type="GO" id="GO:0010772">
    <property type="term" value="P:meiotic DNA recombinase assembly involved in reciprocal meiotic recombination"/>
    <property type="evidence" value="ECO:0007669"/>
    <property type="project" value="TreeGrafter"/>
</dbReference>
<comment type="caution">
    <text evidence="5">The sequence shown here is derived from an EMBL/GenBank/DDBJ whole genome shotgun (WGS) entry which is preliminary data.</text>
</comment>
<keyword evidence="3" id="KW-0234">DNA repair</keyword>
<protein>
    <recommendedName>
        <fullName evidence="7">Swi5-domain-containing protein</fullName>
    </recommendedName>
</protein>
<evidence type="ECO:0000256" key="4">
    <source>
        <dbReference type="SAM" id="Coils"/>
    </source>
</evidence>
<dbReference type="Gene3D" id="1.20.5.170">
    <property type="match status" value="1"/>
</dbReference>
<dbReference type="GO" id="GO:0000709">
    <property type="term" value="P:meiotic joint molecule formation"/>
    <property type="evidence" value="ECO:0007669"/>
    <property type="project" value="TreeGrafter"/>
</dbReference>
<dbReference type="RefSeq" id="XP_007763843.1">
    <property type="nucleotide sequence ID" value="XM_007765653.1"/>
</dbReference>
<dbReference type="GeneID" id="19202580"/>
<dbReference type="PANTHER" id="PTHR28529:SF2">
    <property type="entry name" value="DNA REPAIR PROTEIN SWI5 HOMOLOG"/>
    <property type="match status" value="1"/>
</dbReference>
<evidence type="ECO:0000256" key="3">
    <source>
        <dbReference type="ARBA" id="ARBA00023204"/>
    </source>
</evidence>
<sequence length="85" mass="9761">MYASFSEEAQKNRLEQLQAEVNELQKTLGENKNAERIVANHIQLLHRYNEAKDAAQILIGRLANLKGTTVRQIHEDMDLLDDDKT</sequence>
<keyword evidence="6" id="KW-1185">Reference proteome</keyword>
<dbReference type="OMA" id="RQVHNDY"/>
<dbReference type="AlphaFoldDB" id="A0A5M3N792"/>
<organism evidence="5 6">
    <name type="scientific">Coniophora puteana (strain RWD-64-598)</name>
    <name type="common">Brown rot fungus</name>
    <dbReference type="NCBI Taxonomy" id="741705"/>
    <lineage>
        <taxon>Eukaryota</taxon>
        <taxon>Fungi</taxon>
        <taxon>Dikarya</taxon>
        <taxon>Basidiomycota</taxon>
        <taxon>Agaricomycotina</taxon>
        <taxon>Agaricomycetes</taxon>
        <taxon>Agaricomycetidae</taxon>
        <taxon>Boletales</taxon>
        <taxon>Coniophorineae</taxon>
        <taxon>Coniophoraceae</taxon>
        <taxon>Coniophora</taxon>
    </lineage>
</organism>
<dbReference type="Proteomes" id="UP000053558">
    <property type="component" value="Unassembled WGS sequence"/>
</dbReference>
<comment type="similarity">
    <text evidence="1">Belongs to the SWI5/SAE3 family.</text>
</comment>
<proteinExistence type="inferred from homology"/>
<evidence type="ECO:0000313" key="5">
    <source>
        <dbReference type="EMBL" id="EIW87312.1"/>
    </source>
</evidence>
<dbReference type="Pfam" id="PF07061">
    <property type="entry name" value="Swi5"/>
    <property type="match status" value="1"/>
</dbReference>